<keyword evidence="2 8" id="KW-0813">Transport</keyword>
<protein>
    <submittedName>
        <fullName evidence="11">ABC transporter permease</fullName>
    </submittedName>
</protein>
<evidence type="ECO:0000256" key="1">
    <source>
        <dbReference type="ARBA" id="ARBA00004429"/>
    </source>
</evidence>
<dbReference type="Proteomes" id="UP000646579">
    <property type="component" value="Unassembled WGS sequence"/>
</dbReference>
<feature type="compositionally biased region" description="Basic and acidic residues" evidence="9">
    <location>
        <begin position="8"/>
        <end position="17"/>
    </location>
</feature>
<feature type="transmembrane region" description="Helical" evidence="8">
    <location>
        <begin position="495"/>
        <end position="517"/>
    </location>
</feature>
<feature type="transmembrane region" description="Helical" evidence="8">
    <location>
        <begin position="77"/>
        <end position="100"/>
    </location>
</feature>
<evidence type="ECO:0000313" key="11">
    <source>
        <dbReference type="EMBL" id="GHA12320.1"/>
    </source>
</evidence>
<feature type="domain" description="ABC transmembrane type-1" evidence="10">
    <location>
        <begin position="74"/>
        <end position="279"/>
    </location>
</feature>
<comment type="subcellular location">
    <subcellularLocation>
        <location evidence="1">Cell inner membrane</location>
        <topology evidence="1">Multi-pass membrane protein</topology>
    </subcellularLocation>
    <subcellularLocation>
        <location evidence="8">Cell membrane</location>
        <topology evidence="8">Multi-pass membrane protein</topology>
    </subcellularLocation>
</comment>
<reference evidence="11" key="2">
    <citation type="submission" date="2020-09" db="EMBL/GenBank/DDBJ databases">
        <authorList>
            <person name="Sun Q."/>
            <person name="Kim S."/>
        </authorList>
    </citation>
    <scope>NUCLEOTIDE SEQUENCE</scope>
    <source>
        <strain evidence="11">KCTC 32437</strain>
    </source>
</reference>
<evidence type="ECO:0000256" key="3">
    <source>
        <dbReference type="ARBA" id="ARBA00022475"/>
    </source>
</evidence>
<comment type="similarity">
    <text evidence="8">Belongs to the binding-protein-dependent transport system permease family.</text>
</comment>
<dbReference type="PANTHER" id="PTHR43357">
    <property type="entry name" value="INNER MEMBRANE ABC TRANSPORTER PERMEASE PROTEIN YDCV"/>
    <property type="match status" value="1"/>
</dbReference>
<feature type="transmembrane region" description="Helical" evidence="8">
    <location>
        <begin position="426"/>
        <end position="446"/>
    </location>
</feature>
<evidence type="ECO:0000259" key="10">
    <source>
        <dbReference type="PROSITE" id="PS50928"/>
    </source>
</evidence>
<dbReference type="InterPro" id="IPR000515">
    <property type="entry name" value="MetI-like"/>
</dbReference>
<dbReference type="CDD" id="cd06261">
    <property type="entry name" value="TM_PBP2"/>
    <property type="match status" value="2"/>
</dbReference>
<feature type="transmembrane region" description="Helical" evidence="8">
    <location>
        <begin position="112"/>
        <end position="130"/>
    </location>
</feature>
<evidence type="ECO:0000313" key="12">
    <source>
        <dbReference type="Proteomes" id="UP000646579"/>
    </source>
</evidence>
<dbReference type="Gene3D" id="1.10.3720.10">
    <property type="entry name" value="MetI-like"/>
    <property type="match status" value="2"/>
</dbReference>
<sequence length="567" mass="60103">MPAQAANWEDRIGETSRARSGPARRPFRLTAWQAVAYLVAALVILPILTIAGTAAGGDGELWSHVLANVLPQATKNTALLLIGAGCIAAVVGTGTAWLVSAYDFRGRGVLEWALLLPLAVPTYIMAYAYLDVLSPLGPVQGVIRAMLGYDSPRDFRLPDLRSMWGAIMVFGLVLYPYVYLTTRAMFLTQAANQIEVARTLGAGPFSVFWRVVLPLARPAIAVGTSLALMEALNDVGAAQFLGVRTLTASVYTTWIIRSDLPGAAQIAIAMLIVVVALISLERWARRKQSFAAGVQRARPMQPQRLTGVKSGLAFALGALPVLIGFVGPGLYLLVEAIERIEFAGFSGALISATLNTVAYSAIATILVVALGFVLAYAARIGSGRLTTASTRLAVLGYAMPGTVLGIGILVPVAFFDRTLDATMQAWFGYSTGLLLLGSGAAMIYAYSVRFMAISAGGIEAGFSRIPLAYDHAARTLGQTATGTMLRVHLPLSKRALVAAGLLVFVDCMKELPATLLLRPLNVETLSTMLYGEAVRGTYENAAVAALIIVAIGMLPVVLLARTGRMES</sequence>
<evidence type="ECO:0000256" key="2">
    <source>
        <dbReference type="ARBA" id="ARBA00022448"/>
    </source>
</evidence>
<accession>A0A918RVC8</accession>
<proteinExistence type="inferred from homology"/>
<feature type="transmembrane region" description="Helical" evidence="8">
    <location>
        <begin position="312"/>
        <end position="337"/>
    </location>
</feature>
<evidence type="ECO:0000256" key="8">
    <source>
        <dbReference type="RuleBase" id="RU363032"/>
    </source>
</evidence>
<dbReference type="AlphaFoldDB" id="A0A918RVC8"/>
<feature type="transmembrane region" description="Helical" evidence="8">
    <location>
        <begin position="162"/>
        <end position="180"/>
    </location>
</feature>
<dbReference type="Pfam" id="PF00528">
    <property type="entry name" value="BPD_transp_1"/>
    <property type="match status" value="1"/>
</dbReference>
<feature type="transmembrane region" description="Helical" evidence="8">
    <location>
        <begin position="34"/>
        <end position="57"/>
    </location>
</feature>
<keyword evidence="12" id="KW-1185">Reference proteome</keyword>
<evidence type="ECO:0000256" key="7">
    <source>
        <dbReference type="ARBA" id="ARBA00023136"/>
    </source>
</evidence>
<dbReference type="InterPro" id="IPR035906">
    <property type="entry name" value="MetI-like_sf"/>
</dbReference>
<feature type="transmembrane region" description="Helical" evidence="8">
    <location>
        <begin position="392"/>
        <end position="414"/>
    </location>
</feature>
<keyword evidence="7 8" id="KW-0472">Membrane</keyword>
<feature type="transmembrane region" description="Helical" evidence="8">
    <location>
        <begin position="262"/>
        <end position="280"/>
    </location>
</feature>
<feature type="region of interest" description="Disordered" evidence="9">
    <location>
        <begin position="1"/>
        <end position="21"/>
    </location>
</feature>
<evidence type="ECO:0000256" key="4">
    <source>
        <dbReference type="ARBA" id="ARBA00022519"/>
    </source>
</evidence>
<dbReference type="EMBL" id="BMZE01000001">
    <property type="protein sequence ID" value="GHA12320.1"/>
    <property type="molecule type" value="Genomic_DNA"/>
</dbReference>
<feature type="transmembrane region" description="Helical" evidence="8">
    <location>
        <begin position="357"/>
        <end position="380"/>
    </location>
</feature>
<gene>
    <name evidence="11" type="primary">fbpA3</name>
    <name evidence="11" type="ORF">GCM10007989_03460</name>
</gene>
<comment type="caution">
    <text evidence="11">The sequence shown here is derived from an EMBL/GenBank/DDBJ whole genome shotgun (WGS) entry which is preliminary data.</text>
</comment>
<name>A0A918RVC8_9HYPH</name>
<dbReference type="SUPFAM" id="SSF161098">
    <property type="entry name" value="MetI-like"/>
    <property type="match status" value="2"/>
</dbReference>
<keyword evidence="3" id="KW-1003">Cell membrane</keyword>
<dbReference type="PANTHER" id="PTHR43357:SF3">
    <property type="entry name" value="FE(3+)-TRANSPORT SYSTEM PERMEASE PROTEIN FBPB 2"/>
    <property type="match status" value="1"/>
</dbReference>
<dbReference type="GO" id="GO:0055085">
    <property type="term" value="P:transmembrane transport"/>
    <property type="evidence" value="ECO:0007669"/>
    <property type="project" value="InterPro"/>
</dbReference>
<keyword evidence="4" id="KW-0997">Cell inner membrane</keyword>
<feature type="domain" description="ABC transmembrane type-1" evidence="10">
    <location>
        <begin position="353"/>
        <end position="559"/>
    </location>
</feature>
<keyword evidence="6 8" id="KW-1133">Transmembrane helix</keyword>
<dbReference type="GO" id="GO:0005886">
    <property type="term" value="C:plasma membrane"/>
    <property type="evidence" value="ECO:0007669"/>
    <property type="project" value="UniProtKB-SubCell"/>
</dbReference>
<dbReference type="FunFam" id="1.10.3720.10:FF:000088">
    <property type="entry name" value="Iron(III) ABC transporter, permease protein"/>
    <property type="match status" value="1"/>
</dbReference>
<keyword evidence="5 8" id="KW-0812">Transmembrane</keyword>
<evidence type="ECO:0000256" key="5">
    <source>
        <dbReference type="ARBA" id="ARBA00022692"/>
    </source>
</evidence>
<evidence type="ECO:0000256" key="9">
    <source>
        <dbReference type="SAM" id="MobiDB-lite"/>
    </source>
</evidence>
<evidence type="ECO:0000256" key="6">
    <source>
        <dbReference type="ARBA" id="ARBA00022989"/>
    </source>
</evidence>
<organism evidence="11 12">
    <name type="scientific">Devosia pacifica</name>
    <dbReference type="NCBI Taxonomy" id="1335967"/>
    <lineage>
        <taxon>Bacteria</taxon>
        <taxon>Pseudomonadati</taxon>
        <taxon>Pseudomonadota</taxon>
        <taxon>Alphaproteobacteria</taxon>
        <taxon>Hyphomicrobiales</taxon>
        <taxon>Devosiaceae</taxon>
        <taxon>Devosia</taxon>
    </lineage>
</organism>
<feature type="transmembrane region" description="Helical" evidence="8">
    <location>
        <begin position="537"/>
        <end position="560"/>
    </location>
</feature>
<reference evidence="11" key="1">
    <citation type="journal article" date="2014" name="Int. J. Syst. Evol. Microbiol.">
        <title>Complete genome sequence of Corynebacterium casei LMG S-19264T (=DSM 44701T), isolated from a smear-ripened cheese.</title>
        <authorList>
            <consortium name="US DOE Joint Genome Institute (JGI-PGF)"/>
            <person name="Walter F."/>
            <person name="Albersmeier A."/>
            <person name="Kalinowski J."/>
            <person name="Ruckert C."/>
        </authorList>
    </citation>
    <scope>NUCLEOTIDE SEQUENCE</scope>
    <source>
        <strain evidence="11">KCTC 32437</strain>
    </source>
</reference>
<dbReference type="PROSITE" id="PS50928">
    <property type="entry name" value="ABC_TM1"/>
    <property type="match status" value="2"/>
</dbReference>